<keyword evidence="4" id="KW-1185">Reference proteome</keyword>
<organism evidence="2 4">
    <name type="scientific">Prauserella rugosa</name>
    <dbReference type="NCBI Taxonomy" id="43354"/>
    <lineage>
        <taxon>Bacteria</taxon>
        <taxon>Bacillati</taxon>
        <taxon>Actinomycetota</taxon>
        <taxon>Actinomycetes</taxon>
        <taxon>Pseudonocardiales</taxon>
        <taxon>Pseudonocardiaceae</taxon>
        <taxon>Prauserella</taxon>
    </lineage>
</organism>
<feature type="transmembrane region" description="Helical" evidence="1">
    <location>
        <begin position="68"/>
        <end position="90"/>
    </location>
</feature>
<reference evidence="2 4" key="1">
    <citation type="submission" date="2019-07" db="EMBL/GenBank/DDBJ databases">
        <title>R&amp;d 2014.</title>
        <authorList>
            <person name="Klenk H.-P."/>
        </authorList>
    </citation>
    <scope>NUCLEOTIDE SEQUENCE [LARGE SCALE GENOMIC DNA]</scope>
    <source>
        <strain evidence="2 4">DSM 43194</strain>
    </source>
</reference>
<proteinExistence type="predicted"/>
<dbReference type="RefSeq" id="WP_030534169.1">
    <property type="nucleotide sequence ID" value="NZ_JOIJ01000025.1"/>
</dbReference>
<dbReference type="EMBL" id="VLJV01000002">
    <property type="protein sequence ID" value="TWH15997.1"/>
    <property type="molecule type" value="Genomic_DNA"/>
</dbReference>
<feature type="transmembrane region" description="Helical" evidence="1">
    <location>
        <begin position="126"/>
        <end position="152"/>
    </location>
</feature>
<keyword evidence="1" id="KW-0812">Transmembrane</keyword>
<keyword evidence="1" id="KW-1133">Transmembrane helix</keyword>
<feature type="transmembrane region" description="Helical" evidence="1">
    <location>
        <begin position="37"/>
        <end position="56"/>
    </location>
</feature>
<accession>A0A660C3J3</accession>
<keyword evidence="1" id="KW-0472">Membrane</keyword>
<evidence type="ECO:0000313" key="2">
    <source>
        <dbReference type="EMBL" id="TWH15934.1"/>
    </source>
</evidence>
<comment type="caution">
    <text evidence="2">The sequence shown here is derived from an EMBL/GenBank/DDBJ whole genome shotgun (WGS) entry which is preliminary data.</text>
</comment>
<feature type="transmembrane region" description="Helical" evidence="1">
    <location>
        <begin position="96"/>
        <end position="114"/>
    </location>
</feature>
<protein>
    <submittedName>
        <fullName evidence="2">Uncharacterized protein</fullName>
    </submittedName>
</protein>
<gene>
    <name evidence="2" type="ORF">JD82_04922</name>
    <name evidence="3" type="ORF">JD82_04985</name>
</gene>
<dbReference type="Proteomes" id="UP000317303">
    <property type="component" value="Unassembled WGS sequence"/>
</dbReference>
<name>A0A660C3J3_9PSEU</name>
<sequence length="164" mass="17438">MGIDFLLWPAGIALLALRALLNQSQLLSRLSKGKFDWLAFIQFVLLLFGVWVLFTAPLPWFPEGWQSIAQIVGSVLLWVGTGVASVFGASAGAAEITFSIAFGILLAAAVIDLLDLNPEKRAKTLVFAAPPLAWASVGWIATMFTGAVQWVALAGPTALINAVT</sequence>
<evidence type="ECO:0000313" key="4">
    <source>
        <dbReference type="Proteomes" id="UP000317303"/>
    </source>
</evidence>
<dbReference type="AlphaFoldDB" id="A0A660C3J3"/>
<dbReference type="EMBL" id="VLJV01000002">
    <property type="protein sequence ID" value="TWH15934.1"/>
    <property type="molecule type" value="Genomic_DNA"/>
</dbReference>
<dbReference type="OrthoDB" id="10016010at2"/>
<evidence type="ECO:0000256" key="1">
    <source>
        <dbReference type="SAM" id="Phobius"/>
    </source>
</evidence>
<evidence type="ECO:0000313" key="3">
    <source>
        <dbReference type="EMBL" id="TWH15997.1"/>
    </source>
</evidence>